<name>A0A512BNK0_9HYPH</name>
<sequence length="142" mass="16659">MRPEQTPGVIACERLASRVSLLPGTHGYANSKRRITSRSVFLGRLDCKSIFDYGVDTLRLDKNVARLVGIERDRVSACEQAECERLMQVWTVEWEFPEIEDYNLPKLQCKMTTPEEREKQERERLGRIERRRAKRQRQDGGY</sequence>
<protein>
    <submittedName>
        <fullName evidence="2">Uncharacterized protein</fullName>
    </submittedName>
</protein>
<gene>
    <name evidence="2" type="ORF">MAE02_12290</name>
</gene>
<feature type="region of interest" description="Disordered" evidence="1">
    <location>
        <begin position="111"/>
        <end position="142"/>
    </location>
</feature>
<proteinExistence type="predicted"/>
<evidence type="ECO:0000256" key="1">
    <source>
        <dbReference type="SAM" id="MobiDB-lite"/>
    </source>
</evidence>
<comment type="caution">
    <text evidence="2">The sequence shown here is derived from an EMBL/GenBank/DDBJ whole genome shotgun (WGS) entry which is preliminary data.</text>
</comment>
<keyword evidence="3" id="KW-1185">Reference proteome</keyword>
<accession>A0A512BNK0</accession>
<dbReference type="AlphaFoldDB" id="A0A512BNK0"/>
<organism evidence="2 3">
    <name type="scientific">Microvirga aerophila</name>
    <dbReference type="NCBI Taxonomy" id="670291"/>
    <lineage>
        <taxon>Bacteria</taxon>
        <taxon>Pseudomonadati</taxon>
        <taxon>Pseudomonadota</taxon>
        <taxon>Alphaproteobacteria</taxon>
        <taxon>Hyphomicrobiales</taxon>
        <taxon>Methylobacteriaceae</taxon>
        <taxon>Microvirga</taxon>
    </lineage>
</organism>
<evidence type="ECO:0000313" key="3">
    <source>
        <dbReference type="Proteomes" id="UP000321085"/>
    </source>
</evidence>
<feature type="compositionally biased region" description="Basic and acidic residues" evidence="1">
    <location>
        <begin position="113"/>
        <end position="128"/>
    </location>
</feature>
<reference evidence="2 3" key="1">
    <citation type="submission" date="2019-07" db="EMBL/GenBank/DDBJ databases">
        <title>Whole genome shotgun sequence of Microvirga aerophila NBRC 106136.</title>
        <authorList>
            <person name="Hosoyama A."/>
            <person name="Uohara A."/>
            <person name="Ohji S."/>
            <person name="Ichikawa N."/>
        </authorList>
    </citation>
    <scope>NUCLEOTIDE SEQUENCE [LARGE SCALE GENOMIC DNA]</scope>
    <source>
        <strain evidence="2 3">NBRC 106136</strain>
    </source>
</reference>
<dbReference type="RefSeq" id="WP_147021697.1">
    <property type="nucleotide sequence ID" value="NZ_BJYU01000011.1"/>
</dbReference>
<dbReference type="EMBL" id="BJYU01000011">
    <property type="protein sequence ID" value="GEO13533.1"/>
    <property type="molecule type" value="Genomic_DNA"/>
</dbReference>
<dbReference type="Proteomes" id="UP000321085">
    <property type="component" value="Unassembled WGS sequence"/>
</dbReference>
<evidence type="ECO:0000313" key="2">
    <source>
        <dbReference type="EMBL" id="GEO13533.1"/>
    </source>
</evidence>